<feature type="transmembrane region" description="Helical" evidence="1">
    <location>
        <begin position="192"/>
        <end position="216"/>
    </location>
</feature>
<feature type="transmembrane region" description="Helical" evidence="1">
    <location>
        <begin position="112"/>
        <end position="133"/>
    </location>
</feature>
<accession>A0A4R2NLP3</accession>
<dbReference type="OrthoDB" id="9805801at2"/>
<keyword evidence="3" id="KW-0645">Protease</keyword>
<dbReference type="Pfam" id="PF02517">
    <property type="entry name" value="Rce1-like"/>
    <property type="match status" value="1"/>
</dbReference>
<name>A0A4R2NLP3_RHOAD</name>
<keyword evidence="1" id="KW-1133">Transmembrane helix</keyword>
<feature type="transmembrane region" description="Helical" evidence="1">
    <location>
        <begin position="41"/>
        <end position="59"/>
    </location>
</feature>
<sequence>MQAKEFQGEIRPTSALRLWGEFLAFYLITPLAMAFVLPPDALFPGLFALTALGLVLLHLTPGFDWAELGRGTRRIAWRPVALFTVATLTVATCAVLVTAPGAFLVLPREQPILWLAILLLYPPLSALPQEIVFRPLFFRRYGRLLPGRPWALVLNAALFSLAHLFYWNGLVAAMTFCGGLAFAWAYDSRGNFPMAVVLHALAGWIVFTLGLGMFFYSGNIQRPF</sequence>
<evidence type="ECO:0000313" key="4">
    <source>
        <dbReference type="Proteomes" id="UP000295733"/>
    </source>
</evidence>
<keyword evidence="3" id="KW-0378">Hydrolase</keyword>
<dbReference type="Proteomes" id="UP000295733">
    <property type="component" value="Unassembled WGS sequence"/>
</dbReference>
<organism evidence="3 4">
    <name type="scientific">Rhodovulum adriaticum</name>
    <name type="common">Rhodopseudomonas adriatica</name>
    <dbReference type="NCBI Taxonomy" id="35804"/>
    <lineage>
        <taxon>Bacteria</taxon>
        <taxon>Pseudomonadati</taxon>
        <taxon>Pseudomonadota</taxon>
        <taxon>Alphaproteobacteria</taxon>
        <taxon>Rhodobacterales</taxon>
        <taxon>Paracoccaceae</taxon>
        <taxon>Rhodovulum</taxon>
    </lineage>
</organism>
<dbReference type="RefSeq" id="WP_132603125.1">
    <property type="nucleotide sequence ID" value="NZ_NRRP01000019.1"/>
</dbReference>
<evidence type="ECO:0000259" key="2">
    <source>
        <dbReference type="Pfam" id="PF02517"/>
    </source>
</evidence>
<dbReference type="GO" id="GO:0080120">
    <property type="term" value="P:CAAX-box protein maturation"/>
    <property type="evidence" value="ECO:0007669"/>
    <property type="project" value="UniProtKB-ARBA"/>
</dbReference>
<protein>
    <submittedName>
        <fullName evidence="3">CAAX prenyl protease-like protein</fullName>
    </submittedName>
</protein>
<dbReference type="GO" id="GO:0004175">
    <property type="term" value="F:endopeptidase activity"/>
    <property type="evidence" value="ECO:0007669"/>
    <property type="project" value="UniProtKB-ARBA"/>
</dbReference>
<dbReference type="GO" id="GO:0006508">
    <property type="term" value="P:proteolysis"/>
    <property type="evidence" value="ECO:0007669"/>
    <property type="project" value="UniProtKB-KW"/>
</dbReference>
<gene>
    <name evidence="3" type="ORF">EV656_10637</name>
</gene>
<evidence type="ECO:0000256" key="1">
    <source>
        <dbReference type="SAM" id="Phobius"/>
    </source>
</evidence>
<keyword evidence="4" id="KW-1185">Reference proteome</keyword>
<feature type="transmembrane region" description="Helical" evidence="1">
    <location>
        <begin position="153"/>
        <end position="186"/>
    </location>
</feature>
<feature type="transmembrane region" description="Helical" evidence="1">
    <location>
        <begin position="80"/>
        <end position="106"/>
    </location>
</feature>
<dbReference type="EMBL" id="SLXL01000006">
    <property type="protein sequence ID" value="TCP22451.1"/>
    <property type="molecule type" value="Genomic_DNA"/>
</dbReference>
<reference evidence="3 4" key="1">
    <citation type="submission" date="2019-03" db="EMBL/GenBank/DDBJ databases">
        <title>Genomic Encyclopedia of Type Strains, Phase IV (KMG-IV): sequencing the most valuable type-strain genomes for metagenomic binning, comparative biology and taxonomic classification.</title>
        <authorList>
            <person name="Goeker M."/>
        </authorList>
    </citation>
    <scope>NUCLEOTIDE SEQUENCE [LARGE SCALE GENOMIC DNA]</scope>
    <source>
        <strain evidence="3 4">DSM 2781</strain>
    </source>
</reference>
<proteinExistence type="predicted"/>
<evidence type="ECO:0000313" key="3">
    <source>
        <dbReference type="EMBL" id="TCP22451.1"/>
    </source>
</evidence>
<comment type="caution">
    <text evidence="3">The sequence shown here is derived from an EMBL/GenBank/DDBJ whole genome shotgun (WGS) entry which is preliminary data.</text>
</comment>
<feature type="domain" description="CAAX prenyl protease 2/Lysostaphin resistance protein A-like" evidence="2">
    <location>
        <begin position="113"/>
        <end position="203"/>
    </location>
</feature>
<feature type="transmembrane region" description="Helical" evidence="1">
    <location>
        <begin position="16"/>
        <end position="35"/>
    </location>
</feature>
<keyword evidence="1" id="KW-0812">Transmembrane</keyword>
<dbReference type="InterPro" id="IPR003675">
    <property type="entry name" value="Rce1/LyrA-like_dom"/>
</dbReference>
<keyword evidence="1" id="KW-0472">Membrane</keyword>
<dbReference type="AlphaFoldDB" id="A0A4R2NLP3"/>